<keyword evidence="3 5" id="KW-1133">Transmembrane helix</keyword>
<dbReference type="GO" id="GO:0016020">
    <property type="term" value="C:membrane"/>
    <property type="evidence" value="ECO:0007669"/>
    <property type="project" value="UniProtKB-SubCell"/>
</dbReference>
<sequence length="272" mass="29887">MENWLLIIVGVIFFVGIVAGAVRGFLKIGISLLSTVLTAALFAFLAPHVGNALAQYTPLDELIQEKIVQAFLPEISAETLSDKDLSGTPLAGMPLEDIEKLSSLDWKRLGITIDDFANIYGNIPKDQQIKEIEESPMPDFLKDLLLENNNTAIYEELDVTSFPQYIATYISRMMLNVVSFLVTFILAFVIVKALMAAVDILGDLPILGVFNYLGGAAVGALCALLFVWVLFLVIAVCYSIPIGKVCFDMIEDSVLLKLLYDSNPLLTRLVSF</sequence>
<accession>A0A3R8KWD8</accession>
<evidence type="ECO:0000256" key="1">
    <source>
        <dbReference type="ARBA" id="ARBA00004141"/>
    </source>
</evidence>
<feature type="transmembrane region" description="Helical" evidence="5">
    <location>
        <begin position="173"/>
        <end position="195"/>
    </location>
</feature>
<dbReference type="GO" id="GO:0009403">
    <property type="term" value="P:toxin biosynthetic process"/>
    <property type="evidence" value="ECO:0007669"/>
    <property type="project" value="InterPro"/>
</dbReference>
<dbReference type="InterPro" id="IPR003825">
    <property type="entry name" value="Colicin-V_CvpA"/>
</dbReference>
<comment type="subcellular location">
    <subcellularLocation>
        <location evidence="1">Membrane</location>
        <topology evidence="1">Multi-pass membrane protein</topology>
    </subcellularLocation>
</comment>
<dbReference type="RefSeq" id="WP_125128589.1">
    <property type="nucleotide sequence ID" value="NZ_RHJS01000002.1"/>
</dbReference>
<organism evidence="6 7">
    <name type="scientific">Schaedlerella arabinosiphila</name>
    <dbReference type="NCBI Taxonomy" id="2044587"/>
    <lineage>
        <taxon>Bacteria</taxon>
        <taxon>Bacillati</taxon>
        <taxon>Bacillota</taxon>
        <taxon>Clostridia</taxon>
        <taxon>Lachnospirales</taxon>
        <taxon>Lachnospiraceae</taxon>
        <taxon>Schaedlerella</taxon>
    </lineage>
</organism>
<protein>
    <submittedName>
        <fullName evidence="6">CvpA family protein</fullName>
    </submittedName>
</protein>
<keyword evidence="2 5" id="KW-0812">Transmembrane</keyword>
<comment type="caution">
    <text evidence="6">The sequence shown here is derived from an EMBL/GenBank/DDBJ whole genome shotgun (WGS) entry which is preliminary data.</text>
</comment>
<gene>
    <name evidence="6" type="ORF">EBB54_19515</name>
</gene>
<evidence type="ECO:0000313" key="6">
    <source>
        <dbReference type="EMBL" id="RRK33281.1"/>
    </source>
</evidence>
<reference evidence="6" key="1">
    <citation type="submission" date="2018-10" db="EMBL/GenBank/DDBJ databases">
        <title>Schaedlerella arabinophila gen. nov. sp. nov., isolated from the mouse intestinal tract and comparative analysis with the genome of the closely related altered Schaedler flora strain ASF502.</title>
        <authorList>
            <person name="Miyake S."/>
            <person name="Soh M."/>
            <person name="Seedorf H."/>
        </authorList>
    </citation>
    <scope>NUCLEOTIDE SEQUENCE [LARGE SCALE GENOMIC DNA]</scope>
    <source>
        <strain evidence="6">DSM 106076</strain>
    </source>
</reference>
<dbReference type="EMBL" id="RHJS01000002">
    <property type="protein sequence ID" value="RRK33281.1"/>
    <property type="molecule type" value="Genomic_DNA"/>
</dbReference>
<keyword evidence="7" id="KW-1185">Reference proteome</keyword>
<dbReference type="AlphaFoldDB" id="A0A3R8KWD8"/>
<dbReference type="PANTHER" id="PTHR37306">
    <property type="entry name" value="COLICIN V PRODUCTION PROTEIN"/>
    <property type="match status" value="1"/>
</dbReference>
<evidence type="ECO:0000256" key="3">
    <source>
        <dbReference type="ARBA" id="ARBA00022989"/>
    </source>
</evidence>
<evidence type="ECO:0000256" key="4">
    <source>
        <dbReference type="ARBA" id="ARBA00023136"/>
    </source>
</evidence>
<proteinExistence type="predicted"/>
<name>A0A3R8KWD8_9FIRM</name>
<evidence type="ECO:0000256" key="5">
    <source>
        <dbReference type="SAM" id="Phobius"/>
    </source>
</evidence>
<feature type="transmembrane region" description="Helical" evidence="5">
    <location>
        <begin position="215"/>
        <end position="240"/>
    </location>
</feature>
<keyword evidence="4 5" id="KW-0472">Membrane</keyword>
<evidence type="ECO:0000313" key="7">
    <source>
        <dbReference type="Proteomes" id="UP000274920"/>
    </source>
</evidence>
<evidence type="ECO:0000256" key="2">
    <source>
        <dbReference type="ARBA" id="ARBA00022692"/>
    </source>
</evidence>
<dbReference type="Proteomes" id="UP000274920">
    <property type="component" value="Unassembled WGS sequence"/>
</dbReference>
<dbReference type="PANTHER" id="PTHR37306:SF1">
    <property type="entry name" value="COLICIN V PRODUCTION PROTEIN"/>
    <property type="match status" value="1"/>
</dbReference>
<dbReference type="Pfam" id="PF02674">
    <property type="entry name" value="Colicin_V"/>
    <property type="match status" value="1"/>
</dbReference>
<feature type="transmembrane region" description="Helical" evidence="5">
    <location>
        <begin position="5"/>
        <end position="22"/>
    </location>
</feature>